<dbReference type="GO" id="GO:0008270">
    <property type="term" value="F:zinc ion binding"/>
    <property type="evidence" value="ECO:0007669"/>
    <property type="project" value="UniProtKB-KW"/>
</dbReference>
<dbReference type="Proteomes" id="UP001066276">
    <property type="component" value="Chromosome 7"/>
</dbReference>
<evidence type="ECO:0000313" key="9">
    <source>
        <dbReference type="Proteomes" id="UP001066276"/>
    </source>
</evidence>
<evidence type="ECO:0000259" key="7">
    <source>
        <dbReference type="Pfam" id="PF00097"/>
    </source>
</evidence>
<evidence type="ECO:0000256" key="2">
    <source>
        <dbReference type="ARBA" id="ARBA00022723"/>
    </source>
</evidence>
<dbReference type="InterPro" id="IPR017907">
    <property type="entry name" value="Znf_RING_CS"/>
</dbReference>
<dbReference type="EMBL" id="JANPWB010000011">
    <property type="protein sequence ID" value="KAJ1130980.1"/>
    <property type="molecule type" value="Genomic_DNA"/>
</dbReference>
<dbReference type="Pfam" id="PF00097">
    <property type="entry name" value="zf-C3HC4"/>
    <property type="match status" value="1"/>
</dbReference>
<feature type="domain" description="Zinc finger C3HC4 RING-type" evidence="7">
    <location>
        <begin position="26"/>
        <end position="55"/>
    </location>
</feature>
<accession>A0AAV7PSF4</accession>
<organism evidence="8 9">
    <name type="scientific">Pleurodeles waltl</name>
    <name type="common">Iberian ribbed newt</name>
    <dbReference type="NCBI Taxonomy" id="8319"/>
    <lineage>
        <taxon>Eukaryota</taxon>
        <taxon>Metazoa</taxon>
        <taxon>Chordata</taxon>
        <taxon>Craniata</taxon>
        <taxon>Vertebrata</taxon>
        <taxon>Euteleostomi</taxon>
        <taxon>Amphibia</taxon>
        <taxon>Batrachia</taxon>
        <taxon>Caudata</taxon>
        <taxon>Salamandroidea</taxon>
        <taxon>Salamandridae</taxon>
        <taxon>Pleurodelinae</taxon>
        <taxon>Pleurodeles</taxon>
    </lineage>
</organism>
<dbReference type="Gene3D" id="3.30.40.10">
    <property type="entry name" value="Zinc/RING finger domain, C3HC4 (zinc finger)"/>
    <property type="match status" value="1"/>
</dbReference>
<evidence type="ECO:0000256" key="5">
    <source>
        <dbReference type="ARBA" id="ARBA00022833"/>
    </source>
</evidence>
<evidence type="ECO:0000256" key="6">
    <source>
        <dbReference type="SAM" id="MobiDB-lite"/>
    </source>
</evidence>
<evidence type="ECO:0000256" key="1">
    <source>
        <dbReference type="ARBA" id="ARBA00022679"/>
    </source>
</evidence>
<dbReference type="SUPFAM" id="SSF57850">
    <property type="entry name" value="RING/U-box"/>
    <property type="match status" value="1"/>
</dbReference>
<comment type="caution">
    <text evidence="8">The sequence shown here is derived from an EMBL/GenBank/DDBJ whole genome shotgun (WGS) entry which is preliminary data.</text>
</comment>
<dbReference type="AlphaFoldDB" id="A0AAV7PSF4"/>
<feature type="region of interest" description="Disordered" evidence="6">
    <location>
        <begin position="55"/>
        <end position="76"/>
    </location>
</feature>
<dbReference type="InterPro" id="IPR018957">
    <property type="entry name" value="Znf_C3HC4_RING-type"/>
</dbReference>
<dbReference type="GO" id="GO:0016740">
    <property type="term" value="F:transferase activity"/>
    <property type="evidence" value="ECO:0007669"/>
    <property type="project" value="UniProtKB-KW"/>
</dbReference>
<keyword evidence="2" id="KW-0479">Metal-binding</keyword>
<keyword evidence="4" id="KW-0833">Ubl conjugation pathway</keyword>
<keyword evidence="9" id="KW-1185">Reference proteome</keyword>
<evidence type="ECO:0000313" key="8">
    <source>
        <dbReference type="EMBL" id="KAJ1130980.1"/>
    </source>
</evidence>
<dbReference type="PROSITE" id="PS00518">
    <property type="entry name" value="ZF_RING_1"/>
    <property type="match status" value="1"/>
</dbReference>
<evidence type="ECO:0000256" key="4">
    <source>
        <dbReference type="ARBA" id="ARBA00022786"/>
    </source>
</evidence>
<dbReference type="InterPro" id="IPR013083">
    <property type="entry name" value="Znf_RING/FYVE/PHD"/>
</dbReference>
<keyword evidence="5" id="KW-0862">Zinc</keyword>
<name>A0AAV7PSF4_PLEWA</name>
<keyword evidence="1" id="KW-0808">Transferase</keyword>
<proteinExistence type="predicted"/>
<evidence type="ECO:0000256" key="3">
    <source>
        <dbReference type="ARBA" id="ARBA00022771"/>
    </source>
</evidence>
<keyword evidence="3" id="KW-0863">Zinc-finger</keyword>
<sequence>MAQTAAAGSPRERRSEVPDLQFLENCGVCKGRPQQPRLLPCLHSVCTGCLGPEISKEGSGTGNTGQKMSSLERCVR</sequence>
<gene>
    <name evidence="8" type="ORF">NDU88_009324</name>
</gene>
<protein>
    <recommendedName>
        <fullName evidence="7">Zinc finger C3HC4 RING-type domain-containing protein</fullName>
    </recommendedName>
</protein>
<reference evidence="8" key="1">
    <citation type="journal article" date="2022" name="bioRxiv">
        <title>Sequencing and chromosome-scale assembly of the giantPleurodeles waltlgenome.</title>
        <authorList>
            <person name="Brown T."/>
            <person name="Elewa A."/>
            <person name="Iarovenko S."/>
            <person name="Subramanian E."/>
            <person name="Araus A.J."/>
            <person name="Petzold A."/>
            <person name="Susuki M."/>
            <person name="Suzuki K.-i.T."/>
            <person name="Hayashi T."/>
            <person name="Toyoda A."/>
            <person name="Oliveira C."/>
            <person name="Osipova E."/>
            <person name="Leigh N.D."/>
            <person name="Simon A."/>
            <person name="Yun M.H."/>
        </authorList>
    </citation>
    <scope>NUCLEOTIDE SEQUENCE</scope>
    <source>
        <strain evidence="8">20211129_DDA</strain>
        <tissue evidence="8">Liver</tissue>
    </source>
</reference>